<sequence>MFNSKDICDRIRSFYPDSGECGKDLRITYDKDEHAWVVEASGWKRPMKTFVDEADVDACLSRGHCVGLSFQVGQMRANAGGGNIDEA</sequence>
<dbReference type="EMBL" id="FMUX01000012">
    <property type="protein sequence ID" value="SCY57452.1"/>
    <property type="molecule type" value="Genomic_DNA"/>
</dbReference>
<evidence type="ECO:0000313" key="1">
    <source>
        <dbReference type="EMBL" id="SCY57452.1"/>
    </source>
</evidence>
<gene>
    <name evidence="1" type="ORF">SAMN05216233_11245</name>
</gene>
<evidence type="ECO:0000313" key="2">
    <source>
        <dbReference type="Proteomes" id="UP000198870"/>
    </source>
</evidence>
<dbReference type="AlphaFoldDB" id="A0A1G5H0R8"/>
<name>A0A1G5H0R8_9BACT</name>
<reference evidence="1 2" key="1">
    <citation type="submission" date="2016-10" db="EMBL/GenBank/DDBJ databases">
        <authorList>
            <person name="de Groot N.N."/>
        </authorList>
    </citation>
    <scope>NUCLEOTIDE SEQUENCE [LARGE SCALE GENOMIC DNA]</scope>
    <source>
        <strain evidence="1 2">AA1</strain>
    </source>
</reference>
<dbReference type="Proteomes" id="UP000198870">
    <property type="component" value="Unassembled WGS sequence"/>
</dbReference>
<dbReference type="STRING" id="419481.SAMN05216233_11245"/>
<dbReference type="OrthoDB" id="5432324at2"/>
<protein>
    <submittedName>
        <fullName evidence="1">Uncharacterized protein</fullName>
    </submittedName>
</protein>
<keyword evidence="2" id="KW-1185">Reference proteome</keyword>
<proteinExistence type="predicted"/>
<dbReference type="RefSeq" id="WP_092211896.1">
    <property type="nucleotide sequence ID" value="NZ_FMUX01000012.1"/>
</dbReference>
<accession>A0A1G5H0R8</accession>
<organism evidence="1 2">
    <name type="scientific">Desulfoluna spongiiphila</name>
    <dbReference type="NCBI Taxonomy" id="419481"/>
    <lineage>
        <taxon>Bacteria</taxon>
        <taxon>Pseudomonadati</taxon>
        <taxon>Thermodesulfobacteriota</taxon>
        <taxon>Desulfobacteria</taxon>
        <taxon>Desulfobacterales</taxon>
        <taxon>Desulfolunaceae</taxon>
        <taxon>Desulfoluna</taxon>
    </lineage>
</organism>